<feature type="domain" description="Reverse transcriptase/retrotransposon-derived protein RNase H-like" evidence="1">
    <location>
        <begin position="46"/>
        <end position="90"/>
    </location>
</feature>
<dbReference type="InterPro" id="IPR043502">
    <property type="entry name" value="DNA/RNA_pol_sf"/>
</dbReference>
<gene>
    <name evidence="2" type="ORF">MERR_LOCUS11072</name>
</gene>
<protein>
    <recommendedName>
        <fullName evidence="1">Reverse transcriptase/retrotransposon-derived protein RNase H-like domain-containing protein</fullName>
    </recommendedName>
</protein>
<sequence>MVSLEPPKNVMLPQDAGFHWRFIKDFSKIAHPLTQLLCKDVAFEFNNECLLDFKKIKEALISAPVLQSPDWELPLEIMCDASDFAIGAVLR</sequence>
<evidence type="ECO:0000313" key="2">
    <source>
        <dbReference type="EMBL" id="CAA7023837.1"/>
    </source>
</evidence>
<dbReference type="PANTHER" id="PTHR34072">
    <property type="entry name" value="ENZYMATIC POLYPROTEIN-RELATED"/>
    <property type="match status" value="1"/>
</dbReference>
<proteinExistence type="predicted"/>
<dbReference type="SUPFAM" id="SSF56672">
    <property type="entry name" value="DNA/RNA polymerases"/>
    <property type="match status" value="1"/>
</dbReference>
<comment type="caution">
    <text evidence="2">The sequence shown here is derived from an EMBL/GenBank/DDBJ whole genome shotgun (WGS) entry which is preliminary data.</text>
</comment>
<dbReference type="Pfam" id="PF17919">
    <property type="entry name" value="RT_RNaseH_2"/>
    <property type="match status" value="1"/>
</dbReference>
<dbReference type="AlphaFoldDB" id="A0A6D2I6B5"/>
<accession>A0A6D2I6B5</accession>
<reference evidence="2" key="1">
    <citation type="submission" date="2020-01" db="EMBL/GenBank/DDBJ databases">
        <authorList>
            <person name="Mishra B."/>
        </authorList>
    </citation>
    <scope>NUCLEOTIDE SEQUENCE [LARGE SCALE GENOMIC DNA]</scope>
</reference>
<dbReference type="InterPro" id="IPR041577">
    <property type="entry name" value="RT_RNaseH_2"/>
</dbReference>
<keyword evidence="3" id="KW-1185">Reference proteome</keyword>
<dbReference type="Gene3D" id="3.30.70.270">
    <property type="match status" value="1"/>
</dbReference>
<dbReference type="OrthoDB" id="1709213at2759"/>
<evidence type="ECO:0000259" key="1">
    <source>
        <dbReference type="Pfam" id="PF17919"/>
    </source>
</evidence>
<dbReference type="EMBL" id="CACVBM020000832">
    <property type="protein sequence ID" value="CAA7023837.1"/>
    <property type="molecule type" value="Genomic_DNA"/>
</dbReference>
<evidence type="ECO:0000313" key="3">
    <source>
        <dbReference type="Proteomes" id="UP000467841"/>
    </source>
</evidence>
<dbReference type="PANTHER" id="PTHR34072:SF44">
    <property type="entry name" value="RNA-DIRECTED DNA POLYMERASE"/>
    <property type="match status" value="1"/>
</dbReference>
<dbReference type="Proteomes" id="UP000467841">
    <property type="component" value="Unassembled WGS sequence"/>
</dbReference>
<name>A0A6D2I6B5_9BRAS</name>
<dbReference type="InterPro" id="IPR043128">
    <property type="entry name" value="Rev_trsase/Diguanyl_cyclase"/>
</dbReference>
<organism evidence="2 3">
    <name type="scientific">Microthlaspi erraticum</name>
    <dbReference type="NCBI Taxonomy" id="1685480"/>
    <lineage>
        <taxon>Eukaryota</taxon>
        <taxon>Viridiplantae</taxon>
        <taxon>Streptophyta</taxon>
        <taxon>Embryophyta</taxon>
        <taxon>Tracheophyta</taxon>
        <taxon>Spermatophyta</taxon>
        <taxon>Magnoliopsida</taxon>
        <taxon>eudicotyledons</taxon>
        <taxon>Gunneridae</taxon>
        <taxon>Pentapetalae</taxon>
        <taxon>rosids</taxon>
        <taxon>malvids</taxon>
        <taxon>Brassicales</taxon>
        <taxon>Brassicaceae</taxon>
        <taxon>Coluteocarpeae</taxon>
        <taxon>Microthlaspi</taxon>
    </lineage>
</organism>